<dbReference type="PROSITE" id="PS51186">
    <property type="entry name" value="GNAT"/>
    <property type="match status" value="1"/>
</dbReference>
<organism evidence="2 4">
    <name type="scientific">Aminobacter aminovorans</name>
    <name type="common">Chelatobacter heintzii</name>
    <dbReference type="NCBI Taxonomy" id="83263"/>
    <lineage>
        <taxon>Bacteria</taxon>
        <taxon>Pseudomonadati</taxon>
        <taxon>Pseudomonadota</taxon>
        <taxon>Alphaproteobacteria</taxon>
        <taxon>Hyphomicrobiales</taxon>
        <taxon>Phyllobacteriaceae</taxon>
        <taxon>Aminobacter</taxon>
    </lineage>
</organism>
<evidence type="ECO:0000313" key="2">
    <source>
        <dbReference type="EMBL" id="AMS43732.1"/>
    </source>
</evidence>
<dbReference type="SUPFAM" id="SSF55729">
    <property type="entry name" value="Acyl-CoA N-acyltransferases (Nat)"/>
    <property type="match status" value="1"/>
</dbReference>
<evidence type="ECO:0000313" key="5">
    <source>
        <dbReference type="Proteomes" id="UP000577697"/>
    </source>
</evidence>
<evidence type="ECO:0000313" key="4">
    <source>
        <dbReference type="Proteomes" id="UP000075755"/>
    </source>
</evidence>
<evidence type="ECO:0000259" key="1">
    <source>
        <dbReference type="PROSITE" id="PS51186"/>
    </source>
</evidence>
<dbReference type="AlphaFoldDB" id="A0AAC8YSL5"/>
<dbReference type="InterPro" id="IPR000182">
    <property type="entry name" value="GNAT_dom"/>
</dbReference>
<dbReference type="EMBL" id="JACICB010000013">
    <property type="protein sequence ID" value="MBB3707442.1"/>
    <property type="molecule type" value="Genomic_DNA"/>
</dbReference>
<reference evidence="2 4" key="1">
    <citation type="submission" date="2016-03" db="EMBL/GenBank/DDBJ databases">
        <title>Complete genome of Aminobacter aminovorans KCTC 2477.</title>
        <authorList>
            <person name="Kim K.M."/>
        </authorList>
    </citation>
    <scope>NUCLEOTIDE SEQUENCE [LARGE SCALE GENOMIC DNA]</scope>
    <source>
        <strain evidence="2 4">KCTC 2477</strain>
    </source>
</reference>
<keyword evidence="3" id="KW-0808">Transferase</keyword>
<dbReference type="GO" id="GO:0008999">
    <property type="term" value="F:protein-N-terminal-alanine acetyltransferase activity"/>
    <property type="evidence" value="ECO:0007669"/>
    <property type="project" value="UniProtKB-EC"/>
</dbReference>
<dbReference type="InterPro" id="IPR016181">
    <property type="entry name" value="Acyl_CoA_acyltransferase"/>
</dbReference>
<keyword evidence="3" id="KW-0012">Acyltransferase</keyword>
<dbReference type="GO" id="GO:1990189">
    <property type="term" value="F:protein N-terminal-serine acetyltransferase activity"/>
    <property type="evidence" value="ECO:0007669"/>
    <property type="project" value="TreeGrafter"/>
</dbReference>
<dbReference type="PANTHER" id="PTHR43441">
    <property type="entry name" value="RIBOSOMAL-PROTEIN-SERINE ACETYLTRANSFERASE"/>
    <property type="match status" value="1"/>
</dbReference>
<dbReference type="KEGG" id="aak:AA2016_4823"/>
<gene>
    <name evidence="2" type="ORF">AA2016_4823</name>
    <name evidence="3" type="ORF">FHS67_003773</name>
</gene>
<proteinExistence type="predicted"/>
<feature type="domain" description="N-acetyltransferase" evidence="1">
    <location>
        <begin position="19"/>
        <end position="189"/>
    </location>
</feature>
<dbReference type="InterPro" id="IPR051908">
    <property type="entry name" value="Ribosomal_N-acetyltransferase"/>
</dbReference>
<dbReference type="Proteomes" id="UP000075755">
    <property type="component" value="Chromosome"/>
</dbReference>
<dbReference type="EMBL" id="CP015005">
    <property type="protein sequence ID" value="AMS43732.1"/>
    <property type="molecule type" value="Genomic_DNA"/>
</dbReference>
<keyword evidence="5" id="KW-1185">Reference proteome</keyword>
<dbReference type="GO" id="GO:0005737">
    <property type="term" value="C:cytoplasm"/>
    <property type="evidence" value="ECO:0007669"/>
    <property type="project" value="TreeGrafter"/>
</dbReference>
<dbReference type="PANTHER" id="PTHR43441:SF11">
    <property type="entry name" value="RIBOSOMAL-PROTEIN-SERINE ACETYLTRANSFERASE"/>
    <property type="match status" value="1"/>
</dbReference>
<sequence>MFSLSLFRRDTPALRGERVNLRLPNWRDYHEWVTLRGESRSFLEPWEPRWAPDELDRSAWRIRLARYQDEFIQGTAAAFFIYENASGKLVGGITLGNIRYGVAQTGHIGYWIGERYAGRGLMVDALKLVVRHAFDTLRLHRIEAACIPDNARSVRVLEKAGFRREGLLRSYLRINGEWHDHYLYALIADDPQAVTMKA</sequence>
<dbReference type="Proteomes" id="UP000577697">
    <property type="component" value="Unassembled WGS sequence"/>
</dbReference>
<reference evidence="3 5" key="2">
    <citation type="submission" date="2020-08" db="EMBL/GenBank/DDBJ databases">
        <title>Genomic Encyclopedia of Type Strains, Phase IV (KMG-IV): sequencing the most valuable type-strain genomes for metagenomic binning, comparative biology and taxonomic classification.</title>
        <authorList>
            <person name="Goeker M."/>
        </authorList>
    </citation>
    <scope>NUCLEOTIDE SEQUENCE [LARGE SCALE GENOMIC DNA]</scope>
    <source>
        <strain evidence="3 5">DSM 10368</strain>
    </source>
</reference>
<evidence type="ECO:0000313" key="3">
    <source>
        <dbReference type="EMBL" id="MBB3707442.1"/>
    </source>
</evidence>
<dbReference type="EC" id="2.3.1.267" evidence="3"/>
<dbReference type="Gene3D" id="3.40.630.30">
    <property type="match status" value="1"/>
</dbReference>
<accession>A0AAC8YSL5</accession>
<dbReference type="RefSeq" id="WP_067964560.1">
    <property type="nucleotide sequence ID" value="NZ_CP015005.1"/>
</dbReference>
<protein>
    <submittedName>
        <fullName evidence="3">Ribosomal-protein-alanine N-acetyltransferase</fullName>
        <ecNumber evidence="3">2.3.1.267</ecNumber>
    </submittedName>
</protein>
<dbReference type="Pfam" id="PF13302">
    <property type="entry name" value="Acetyltransf_3"/>
    <property type="match status" value="1"/>
</dbReference>
<name>A0AAC8YSL5_AMIAI</name>